<sequence length="79" mass="9227">MDQTQELREVVVFFSYDNPTRPRRLAEVMLAELKLPHLALGVDALTGGCELRLYYHKETLAQVQAYLHQRKIIHDISYL</sequence>
<keyword evidence="2" id="KW-1185">Reference proteome</keyword>
<organism evidence="1 2">
    <name type="scientific">Armatimonas rosea</name>
    <dbReference type="NCBI Taxonomy" id="685828"/>
    <lineage>
        <taxon>Bacteria</taxon>
        <taxon>Bacillati</taxon>
        <taxon>Armatimonadota</taxon>
        <taxon>Armatimonadia</taxon>
        <taxon>Armatimonadales</taxon>
        <taxon>Armatimonadaceae</taxon>
        <taxon>Armatimonas</taxon>
    </lineage>
</organism>
<evidence type="ECO:0000313" key="1">
    <source>
        <dbReference type="EMBL" id="MBB6048254.1"/>
    </source>
</evidence>
<dbReference type="EMBL" id="JACHGW010000001">
    <property type="protein sequence ID" value="MBB6048254.1"/>
    <property type="molecule type" value="Genomic_DNA"/>
</dbReference>
<gene>
    <name evidence="1" type="ORF">HNQ39_000016</name>
</gene>
<proteinExistence type="predicted"/>
<evidence type="ECO:0000313" key="2">
    <source>
        <dbReference type="Proteomes" id="UP000520814"/>
    </source>
</evidence>
<reference evidence="1 2" key="1">
    <citation type="submission" date="2020-08" db="EMBL/GenBank/DDBJ databases">
        <title>Genomic Encyclopedia of Type Strains, Phase IV (KMG-IV): sequencing the most valuable type-strain genomes for metagenomic binning, comparative biology and taxonomic classification.</title>
        <authorList>
            <person name="Goeker M."/>
        </authorList>
    </citation>
    <scope>NUCLEOTIDE SEQUENCE [LARGE SCALE GENOMIC DNA]</scope>
    <source>
        <strain evidence="1 2">DSM 23562</strain>
    </source>
</reference>
<dbReference type="AlphaFoldDB" id="A0A7W9SLW0"/>
<dbReference type="RefSeq" id="WP_184191648.1">
    <property type="nucleotide sequence ID" value="NZ_JACHGW010000001.1"/>
</dbReference>
<comment type="caution">
    <text evidence="1">The sequence shown here is derived from an EMBL/GenBank/DDBJ whole genome shotgun (WGS) entry which is preliminary data.</text>
</comment>
<name>A0A7W9SLW0_ARMRO</name>
<protein>
    <submittedName>
        <fullName evidence="1">Molybdopterin-guanine dinucleotide biosynthesis protein A</fullName>
    </submittedName>
</protein>
<dbReference type="Proteomes" id="UP000520814">
    <property type="component" value="Unassembled WGS sequence"/>
</dbReference>
<accession>A0A7W9SLW0</accession>